<dbReference type="AlphaFoldDB" id="A0A381XSI0"/>
<feature type="domain" description="Cytidyltransferase-like" evidence="8">
    <location>
        <begin position="4"/>
        <end position="180"/>
    </location>
</feature>
<evidence type="ECO:0000256" key="6">
    <source>
        <dbReference type="ARBA" id="ARBA00022840"/>
    </source>
</evidence>
<dbReference type="EMBL" id="UINC01016061">
    <property type="protein sequence ID" value="SVA67167.1"/>
    <property type="molecule type" value="Genomic_DNA"/>
</dbReference>
<evidence type="ECO:0000313" key="9">
    <source>
        <dbReference type="EMBL" id="SVA67167.1"/>
    </source>
</evidence>
<protein>
    <recommendedName>
        <fullName evidence="8">Cytidyltransferase-like domain-containing protein</fullName>
    </recommendedName>
</protein>
<dbReference type="SUPFAM" id="SSF52374">
    <property type="entry name" value="Nucleotidylyl transferase"/>
    <property type="match status" value="1"/>
</dbReference>
<evidence type="ECO:0000256" key="2">
    <source>
        <dbReference type="ARBA" id="ARBA00022642"/>
    </source>
</evidence>
<keyword evidence="2" id="KW-0662">Pyridine nucleotide biosynthesis</keyword>
<dbReference type="GO" id="GO:0070566">
    <property type="term" value="F:adenylyltransferase activity"/>
    <property type="evidence" value="ECO:0007669"/>
    <property type="project" value="UniProtKB-ARBA"/>
</dbReference>
<evidence type="ECO:0000256" key="7">
    <source>
        <dbReference type="ARBA" id="ARBA00023027"/>
    </source>
</evidence>
<proteinExistence type="inferred from homology"/>
<name>A0A381XSI0_9ZZZZ</name>
<comment type="pathway">
    <text evidence="1">Cofactor biosynthesis; NAD(+) biosynthesis.</text>
</comment>
<dbReference type="Gene3D" id="3.40.50.620">
    <property type="entry name" value="HUPs"/>
    <property type="match status" value="1"/>
</dbReference>
<dbReference type="PANTHER" id="PTHR39321:SF3">
    <property type="entry name" value="PHOSPHOPANTETHEINE ADENYLYLTRANSFERASE"/>
    <property type="match status" value="1"/>
</dbReference>
<gene>
    <name evidence="9" type="ORF">METZ01_LOCUS120021</name>
</gene>
<evidence type="ECO:0000256" key="4">
    <source>
        <dbReference type="ARBA" id="ARBA00022695"/>
    </source>
</evidence>
<dbReference type="NCBIfam" id="NF000840">
    <property type="entry name" value="PRK00071.1-3"/>
    <property type="match status" value="1"/>
</dbReference>
<dbReference type="NCBIfam" id="TIGR00482">
    <property type="entry name" value="nicotinate (nicotinamide) nucleotide adenylyltransferase"/>
    <property type="match status" value="1"/>
</dbReference>
<dbReference type="PANTHER" id="PTHR39321">
    <property type="entry name" value="NICOTINATE-NUCLEOTIDE ADENYLYLTRANSFERASE-RELATED"/>
    <property type="match status" value="1"/>
</dbReference>
<dbReference type="InterPro" id="IPR004821">
    <property type="entry name" value="Cyt_trans-like"/>
</dbReference>
<reference evidence="9" key="1">
    <citation type="submission" date="2018-05" db="EMBL/GenBank/DDBJ databases">
        <authorList>
            <person name="Lanie J.A."/>
            <person name="Ng W.-L."/>
            <person name="Kazmierczak K.M."/>
            <person name="Andrzejewski T.M."/>
            <person name="Davidsen T.M."/>
            <person name="Wayne K.J."/>
            <person name="Tettelin H."/>
            <person name="Glass J.I."/>
            <person name="Rusch D."/>
            <person name="Podicherti R."/>
            <person name="Tsui H.-C.T."/>
            <person name="Winkler M.E."/>
        </authorList>
    </citation>
    <scope>NUCLEOTIDE SEQUENCE</scope>
</reference>
<evidence type="ECO:0000259" key="8">
    <source>
        <dbReference type="Pfam" id="PF01467"/>
    </source>
</evidence>
<sequence>MVGVFGGTFDPIHFGHLQTVSAVKAQLALPRILIVPAHIPPHRPPPVAAPEHRLSMVQLAVEEMPAFECDDREIRRGGVSYTVLTVRELRQELDQKPLCLIVGLDSFLDLPHWHRWTEILESAHIVVMHRPGWDLPSTRPDWWRDAAQDDPDLLHRQPGGCVYCTSVPPIDLTSTGIRKRLAGAAHVKDALPPSVLDYIRTHRLYG</sequence>
<dbReference type="InterPro" id="IPR005248">
    <property type="entry name" value="NadD/NMNAT"/>
</dbReference>
<dbReference type="InterPro" id="IPR014729">
    <property type="entry name" value="Rossmann-like_a/b/a_fold"/>
</dbReference>
<evidence type="ECO:0000256" key="5">
    <source>
        <dbReference type="ARBA" id="ARBA00022741"/>
    </source>
</evidence>
<accession>A0A381XSI0</accession>
<dbReference type="GO" id="GO:0009435">
    <property type="term" value="P:NAD+ biosynthetic process"/>
    <property type="evidence" value="ECO:0007669"/>
    <property type="project" value="UniProtKB-UniPathway"/>
</dbReference>
<dbReference type="NCBIfam" id="NF000839">
    <property type="entry name" value="PRK00071.1-1"/>
    <property type="match status" value="1"/>
</dbReference>
<keyword evidence="6" id="KW-0067">ATP-binding</keyword>
<dbReference type="CDD" id="cd02165">
    <property type="entry name" value="NMNAT"/>
    <property type="match status" value="1"/>
</dbReference>
<keyword evidence="5" id="KW-0547">Nucleotide-binding</keyword>
<keyword evidence="3" id="KW-0808">Transferase</keyword>
<keyword evidence="4" id="KW-0548">Nucleotidyltransferase</keyword>
<dbReference type="HAMAP" id="MF_00244">
    <property type="entry name" value="NaMN_adenylyltr"/>
    <property type="match status" value="1"/>
</dbReference>
<organism evidence="9">
    <name type="scientific">marine metagenome</name>
    <dbReference type="NCBI Taxonomy" id="408172"/>
    <lineage>
        <taxon>unclassified sequences</taxon>
        <taxon>metagenomes</taxon>
        <taxon>ecological metagenomes</taxon>
    </lineage>
</organism>
<dbReference type="GO" id="GO:0005524">
    <property type="term" value="F:ATP binding"/>
    <property type="evidence" value="ECO:0007669"/>
    <property type="project" value="UniProtKB-KW"/>
</dbReference>
<dbReference type="UniPathway" id="UPA00253"/>
<dbReference type="NCBIfam" id="TIGR00125">
    <property type="entry name" value="cyt_tran_rel"/>
    <property type="match status" value="1"/>
</dbReference>
<evidence type="ECO:0000256" key="1">
    <source>
        <dbReference type="ARBA" id="ARBA00004790"/>
    </source>
</evidence>
<keyword evidence="7" id="KW-0520">NAD</keyword>
<evidence type="ECO:0000256" key="3">
    <source>
        <dbReference type="ARBA" id="ARBA00022679"/>
    </source>
</evidence>
<dbReference type="Pfam" id="PF01467">
    <property type="entry name" value="CTP_transf_like"/>
    <property type="match status" value="1"/>
</dbReference>